<evidence type="ECO:0000313" key="2">
    <source>
        <dbReference type="EMBL" id="CBF89602.1"/>
    </source>
</evidence>
<dbReference type="EMBL" id="BN001308">
    <property type="protein sequence ID" value="CBF89602.1"/>
    <property type="molecule type" value="Genomic_DNA"/>
</dbReference>
<dbReference type="InParanoid" id="Q5BGF2"/>
<evidence type="ECO:0000259" key="1">
    <source>
        <dbReference type="Pfam" id="PF13468"/>
    </source>
</evidence>
<dbReference type="InterPro" id="IPR025870">
    <property type="entry name" value="Glyoxalase-like_dom"/>
</dbReference>
<reference evidence="3" key="1">
    <citation type="journal article" date="2005" name="Nature">
        <title>Sequencing of Aspergillus nidulans and comparative analysis with A. fumigatus and A. oryzae.</title>
        <authorList>
            <person name="Galagan J.E."/>
            <person name="Calvo S.E."/>
            <person name="Cuomo C."/>
            <person name="Ma L.J."/>
            <person name="Wortman J.R."/>
            <person name="Batzoglou S."/>
            <person name="Lee S.I."/>
            <person name="Basturkmen M."/>
            <person name="Spevak C.C."/>
            <person name="Clutterbuck J."/>
            <person name="Kapitonov V."/>
            <person name="Jurka J."/>
            <person name="Scazzocchio C."/>
            <person name="Farman M."/>
            <person name="Butler J."/>
            <person name="Purcell S."/>
            <person name="Harris S."/>
            <person name="Braus G.H."/>
            <person name="Draht O."/>
            <person name="Busch S."/>
            <person name="D'Enfert C."/>
            <person name="Bouchier C."/>
            <person name="Goldman G.H."/>
            <person name="Bell-Pedersen D."/>
            <person name="Griffiths-Jones S."/>
            <person name="Doonan J.H."/>
            <person name="Yu J."/>
            <person name="Vienken K."/>
            <person name="Pain A."/>
            <person name="Freitag M."/>
            <person name="Selker E.U."/>
            <person name="Archer D.B."/>
            <person name="Penalva M.A."/>
            <person name="Oakley B.R."/>
            <person name="Momany M."/>
            <person name="Tanaka T."/>
            <person name="Kumagai T."/>
            <person name="Asai K."/>
            <person name="Machida M."/>
            <person name="Nierman W.C."/>
            <person name="Denning D.W."/>
            <person name="Caddick M."/>
            <person name="Hynes M."/>
            <person name="Paoletti M."/>
            <person name="Fischer R."/>
            <person name="Miller B."/>
            <person name="Dyer P."/>
            <person name="Sachs M.S."/>
            <person name="Osmani S.A."/>
            <person name="Birren B.W."/>
        </authorList>
    </citation>
    <scope>NUCLEOTIDE SEQUENCE [LARGE SCALE GENOMIC DNA]</scope>
    <source>
        <strain evidence="3">FGSC A4 / ATCC 38163 / CBS 112.46 / NRRL 194 / M139</strain>
    </source>
</reference>
<dbReference type="VEuPathDB" id="FungiDB:AN0378"/>
<proteinExistence type="predicted"/>
<dbReference type="InterPro" id="IPR029068">
    <property type="entry name" value="Glyas_Bleomycin-R_OHBP_Dase"/>
</dbReference>
<protein>
    <recommendedName>
        <fullName evidence="1">Glyoxalase-like domain-containing protein</fullName>
    </recommendedName>
</protein>
<name>Q5BGF2_EMENI</name>
<gene>
    <name evidence="2" type="ORF">ANIA_00378</name>
</gene>
<dbReference type="Gene3D" id="3.10.180.10">
    <property type="entry name" value="2,3-Dihydroxybiphenyl 1,2-Dioxygenase, domain 1"/>
    <property type="match status" value="1"/>
</dbReference>
<reference evidence="3" key="2">
    <citation type="journal article" date="2009" name="Fungal Genet. Biol.">
        <title>The 2008 update of the Aspergillus nidulans genome annotation: a community effort.</title>
        <authorList>
            <person name="Wortman J.R."/>
            <person name="Gilsenan J.M."/>
            <person name="Joardar V."/>
            <person name="Deegan J."/>
            <person name="Clutterbuck J."/>
            <person name="Andersen M.R."/>
            <person name="Archer D."/>
            <person name="Bencina M."/>
            <person name="Braus G."/>
            <person name="Coutinho P."/>
            <person name="von Dohren H."/>
            <person name="Doonan J."/>
            <person name="Driessen A.J."/>
            <person name="Durek P."/>
            <person name="Espeso E."/>
            <person name="Fekete E."/>
            <person name="Flipphi M."/>
            <person name="Estrada C.G."/>
            <person name="Geysens S."/>
            <person name="Goldman G."/>
            <person name="de Groot P.W."/>
            <person name="Hansen K."/>
            <person name="Harris S.D."/>
            <person name="Heinekamp T."/>
            <person name="Helmstaedt K."/>
            <person name="Henrissat B."/>
            <person name="Hofmann G."/>
            <person name="Homan T."/>
            <person name="Horio T."/>
            <person name="Horiuchi H."/>
            <person name="James S."/>
            <person name="Jones M."/>
            <person name="Karaffa L."/>
            <person name="Karanyi Z."/>
            <person name="Kato M."/>
            <person name="Keller N."/>
            <person name="Kelly D.E."/>
            <person name="Kiel J.A."/>
            <person name="Kim J.M."/>
            <person name="van der Klei I.J."/>
            <person name="Klis F.M."/>
            <person name="Kovalchuk A."/>
            <person name="Krasevec N."/>
            <person name="Kubicek C.P."/>
            <person name="Liu B."/>
            <person name="Maccabe A."/>
            <person name="Meyer V."/>
            <person name="Mirabito P."/>
            <person name="Miskei M."/>
            <person name="Mos M."/>
            <person name="Mullins J."/>
            <person name="Nelson D.R."/>
            <person name="Nielsen J."/>
            <person name="Oakley B.R."/>
            <person name="Osmani S.A."/>
            <person name="Pakula T."/>
            <person name="Paszewski A."/>
            <person name="Paulsen I."/>
            <person name="Pilsyk S."/>
            <person name="Pocsi I."/>
            <person name="Punt P.J."/>
            <person name="Ram A.F."/>
            <person name="Ren Q."/>
            <person name="Robellet X."/>
            <person name="Robson G."/>
            <person name="Seiboth B."/>
            <person name="van Solingen P."/>
            <person name="Specht T."/>
            <person name="Sun J."/>
            <person name="Taheri-Talesh N."/>
            <person name="Takeshita N."/>
            <person name="Ussery D."/>
            <person name="vanKuyk P.A."/>
            <person name="Visser H."/>
            <person name="van de Vondervoort P.J."/>
            <person name="de Vries R.P."/>
            <person name="Walton J."/>
            <person name="Xiang X."/>
            <person name="Xiong Y."/>
            <person name="Zeng A.P."/>
            <person name="Brandt B.W."/>
            <person name="Cornell M.J."/>
            <person name="van den Hondel C.A."/>
            <person name="Visser J."/>
            <person name="Oliver S.G."/>
            <person name="Turner G."/>
        </authorList>
    </citation>
    <scope>GENOME REANNOTATION</scope>
    <source>
        <strain evidence="3">FGSC A4 / ATCC 38163 / CBS 112.46 / NRRL 194 / M139</strain>
    </source>
</reference>
<accession>C8VTQ5</accession>
<keyword evidence="3" id="KW-1185">Reference proteome</keyword>
<dbReference type="AlphaFoldDB" id="Q5BGF2"/>
<dbReference type="OMA" id="WANAIPN"/>
<organism evidence="2 3">
    <name type="scientific">Emericella nidulans (strain FGSC A4 / ATCC 38163 / CBS 112.46 / NRRL 194 / M139)</name>
    <name type="common">Aspergillus nidulans</name>
    <dbReference type="NCBI Taxonomy" id="227321"/>
    <lineage>
        <taxon>Eukaryota</taxon>
        <taxon>Fungi</taxon>
        <taxon>Dikarya</taxon>
        <taxon>Ascomycota</taxon>
        <taxon>Pezizomycotina</taxon>
        <taxon>Eurotiomycetes</taxon>
        <taxon>Eurotiomycetidae</taxon>
        <taxon>Eurotiales</taxon>
        <taxon>Aspergillaceae</taxon>
        <taxon>Aspergillus</taxon>
        <taxon>Aspergillus subgen. Nidulantes</taxon>
    </lineage>
</organism>
<dbReference type="HOGENOM" id="CLU_058475_1_0_1"/>
<dbReference type="KEGG" id="ani:ANIA_00378"/>
<dbReference type="GeneID" id="2876155"/>
<evidence type="ECO:0000313" key="3">
    <source>
        <dbReference type="Proteomes" id="UP000000560"/>
    </source>
</evidence>
<dbReference type="Proteomes" id="UP000000560">
    <property type="component" value="Chromosome VIII"/>
</dbReference>
<dbReference type="PANTHER" id="PTHR40265">
    <property type="entry name" value="BLL2707 PROTEIN"/>
    <property type="match status" value="1"/>
</dbReference>
<dbReference type="OrthoDB" id="408973at2759"/>
<dbReference type="PANTHER" id="PTHR40265:SF1">
    <property type="entry name" value="GLYOXALASE-LIKE DOMAIN-CONTAINING PROTEIN"/>
    <property type="match status" value="1"/>
</dbReference>
<dbReference type="Pfam" id="PF13468">
    <property type="entry name" value="Glyoxalase_3"/>
    <property type="match status" value="1"/>
</dbReference>
<accession>Q5BGF2</accession>
<dbReference type="RefSeq" id="XP_657982.1">
    <property type="nucleotide sequence ID" value="XM_652890.1"/>
</dbReference>
<dbReference type="eggNOG" id="ENOG502S4CM">
    <property type="taxonomic scope" value="Eukaryota"/>
</dbReference>
<sequence length="279" mass="31036">MSSQKVYIDHLLLQFSQEQFDYVPKWISDHFTVIDGGVHTGGWSRNKLIVFKDGTYLELYNWITKPEDWRKRLPGDFALTALDPISAEASRERIVDALASEPGDGGIGVTYLPPQGGGRKNAEGVDIRWEIVKAGYTHGESTPRDEFFPRGRTDAPFFCHDLTPRRRRVTFDLPSVTQHPSGATGIDRIEVLVPRGKFRAYTDLYTSIVGAAPQEDEGRAAFKLSAPGIPNLSGSLYIRPAETEADEQFLQEKGVGISSLLLRSEIGESFSFPIAGYLQ</sequence>
<feature type="domain" description="Glyoxalase-like" evidence="1">
    <location>
        <begin position="9"/>
        <end position="196"/>
    </location>
</feature>